<reference evidence="1 2" key="1">
    <citation type="submission" date="2019-03" db="EMBL/GenBank/DDBJ databases">
        <title>Bradyrhizobium diversity isolated from nodules of Chamaecrista fasciculata.</title>
        <authorList>
            <person name="Klepa M.S."/>
            <person name="Urquiaga M.O."/>
            <person name="Hungria M."/>
            <person name="Delamuta J.R."/>
        </authorList>
    </citation>
    <scope>NUCLEOTIDE SEQUENCE [LARGE SCALE GENOMIC DNA]</scope>
    <source>
        <strain evidence="1 2">CNPSo 3448</strain>
    </source>
</reference>
<evidence type="ECO:0000313" key="1">
    <source>
        <dbReference type="EMBL" id="TFV43383.1"/>
    </source>
</evidence>
<dbReference type="OrthoDB" id="8265361at2"/>
<dbReference type="RefSeq" id="WP_135177715.1">
    <property type="nucleotide sequence ID" value="NZ_SPQT01000024.1"/>
</dbReference>
<keyword evidence="2" id="KW-1185">Reference proteome</keyword>
<dbReference type="EMBL" id="SPQT01000024">
    <property type="protein sequence ID" value="TFV43383.1"/>
    <property type="molecule type" value="Genomic_DNA"/>
</dbReference>
<comment type="caution">
    <text evidence="1">The sequence shown here is derived from an EMBL/GenBank/DDBJ whole genome shotgun (WGS) entry which is preliminary data.</text>
</comment>
<proteinExistence type="predicted"/>
<organism evidence="1 2">
    <name type="scientific">Bradyrhizobium niftali</name>
    <dbReference type="NCBI Taxonomy" id="2560055"/>
    <lineage>
        <taxon>Bacteria</taxon>
        <taxon>Pseudomonadati</taxon>
        <taxon>Pseudomonadota</taxon>
        <taxon>Alphaproteobacteria</taxon>
        <taxon>Hyphomicrobiales</taxon>
        <taxon>Nitrobacteraceae</taxon>
        <taxon>Bradyrhizobium</taxon>
    </lineage>
</organism>
<dbReference type="Proteomes" id="UP000297966">
    <property type="component" value="Unassembled WGS sequence"/>
</dbReference>
<protein>
    <submittedName>
        <fullName evidence="1">Uncharacterized protein</fullName>
    </submittedName>
</protein>
<dbReference type="AlphaFoldDB" id="A0A4Y9LMX7"/>
<evidence type="ECO:0000313" key="2">
    <source>
        <dbReference type="Proteomes" id="UP000297966"/>
    </source>
</evidence>
<accession>A0A4Y9LMX7</accession>
<sequence length="255" mass="27984">MLARTRSLPLESSPPRASLTETICWSRMQTEAGQELQAIVGRKELERSAGNGVFCWGVGNAPSRSIPQLARAGADVDVVFSIMKSRPKAVDVAPSRLRIWRSFFDHSGREQPLPPATLITSRADAGIRARNVHYALMCRSDRELRLGDFGPFDPSAYRNVSDTGGAVGASQVTALLRRVTSEAPAPAYKVNLRAKLGQGYWVRLGDPIDLTADRRSMLERVLANLLSVTPSEWLRIVSGLRSGPSSATELQRRLF</sequence>
<gene>
    <name evidence="1" type="ORF">E4K65_33265</name>
</gene>
<name>A0A4Y9LMX7_9BRAD</name>